<gene>
    <name evidence="1" type="ORF">GCM10009717_15820</name>
</gene>
<protein>
    <submittedName>
        <fullName evidence="1">Uncharacterized protein</fullName>
    </submittedName>
</protein>
<comment type="caution">
    <text evidence="1">The sequence shown here is derived from an EMBL/GenBank/DDBJ whole genome shotgun (WGS) entry which is preliminary data.</text>
</comment>
<keyword evidence="2" id="KW-1185">Reference proteome</keyword>
<dbReference type="EMBL" id="BAAAMK010000002">
    <property type="protein sequence ID" value="GAA1950515.1"/>
    <property type="molecule type" value="Genomic_DNA"/>
</dbReference>
<evidence type="ECO:0000313" key="2">
    <source>
        <dbReference type="Proteomes" id="UP001499954"/>
    </source>
</evidence>
<dbReference type="Proteomes" id="UP001499954">
    <property type="component" value="Unassembled WGS sequence"/>
</dbReference>
<proteinExistence type="predicted"/>
<dbReference type="RefSeq" id="WP_157413629.1">
    <property type="nucleotide sequence ID" value="NZ_BAAAMK010000002.1"/>
</dbReference>
<evidence type="ECO:0000313" key="1">
    <source>
        <dbReference type="EMBL" id="GAA1950515.1"/>
    </source>
</evidence>
<name>A0ABP5BSM5_9MICO</name>
<sequence length="73" mass="7782">MSSPRPALARVAIKFTAEDGRELVVEFEVSPSAPVRVIRGDLDLVNAGTREAMLVGVRRALAWDAAHRGPTAG</sequence>
<accession>A0ABP5BSM5</accession>
<organism evidence="1 2">
    <name type="scientific">Agromyces allii</name>
    <dbReference type="NCBI Taxonomy" id="393607"/>
    <lineage>
        <taxon>Bacteria</taxon>
        <taxon>Bacillati</taxon>
        <taxon>Actinomycetota</taxon>
        <taxon>Actinomycetes</taxon>
        <taxon>Micrococcales</taxon>
        <taxon>Microbacteriaceae</taxon>
        <taxon>Agromyces</taxon>
    </lineage>
</organism>
<reference evidence="2" key="1">
    <citation type="journal article" date="2019" name="Int. J. Syst. Evol. Microbiol.">
        <title>The Global Catalogue of Microorganisms (GCM) 10K type strain sequencing project: providing services to taxonomists for standard genome sequencing and annotation.</title>
        <authorList>
            <consortium name="The Broad Institute Genomics Platform"/>
            <consortium name="The Broad Institute Genome Sequencing Center for Infectious Disease"/>
            <person name="Wu L."/>
            <person name="Ma J."/>
        </authorList>
    </citation>
    <scope>NUCLEOTIDE SEQUENCE [LARGE SCALE GENOMIC DNA]</scope>
    <source>
        <strain evidence="2">JCM 13584</strain>
    </source>
</reference>